<reference evidence="2 3" key="1">
    <citation type="journal article" date="2018" name="ACS Chem. Biol.">
        <title>Ketoreductase domain dysfunction expands chemodiversity: malyngamide biosynthesis in the cyanobacterium Okeania hirsuta.</title>
        <authorList>
            <person name="Moss N.A."/>
            <person name="Leao T."/>
            <person name="Rankin M."/>
            <person name="McCullough T.M."/>
            <person name="Qu P."/>
            <person name="Korobeynikov A."/>
            <person name="Smith J.L."/>
            <person name="Gerwick L."/>
            <person name="Gerwick W.H."/>
        </authorList>
    </citation>
    <scope>NUCLEOTIDE SEQUENCE [LARGE SCALE GENOMIC DNA]</scope>
    <source>
        <strain evidence="2 3">PAB10Feb10-1</strain>
    </source>
</reference>
<dbReference type="SUPFAM" id="SSF53474">
    <property type="entry name" value="alpha/beta-Hydrolases"/>
    <property type="match status" value="1"/>
</dbReference>
<gene>
    <name evidence="2" type="ORF">D5R40_34275</name>
</gene>
<dbReference type="InterPro" id="IPR029058">
    <property type="entry name" value="AB_hydrolase_fold"/>
</dbReference>
<name>A0A3N6PHH8_9CYAN</name>
<dbReference type="OrthoDB" id="9776685at2"/>
<comment type="caution">
    <text evidence="2">The sequence shown here is derived from an EMBL/GenBank/DDBJ whole genome shotgun (WGS) entry which is preliminary data.</text>
</comment>
<organism evidence="2 3">
    <name type="scientific">Okeania hirsuta</name>
    <dbReference type="NCBI Taxonomy" id="1458930"/>
    <lineage>
        <taxon>Bacteria</taxon>
        <taxon>Bacillati</taxon>
        <taxon>Cyanobacteriota</taxon>
        <taxon>Cyanophyceae</taxon>
        <taxon>Oscillatoriophycideae</taxon>
        <taxon>Oscillatoriales</taxon>
        <taxon>Microcoleaceae</taxon>
        <taxon>Okeania</taxon>
    </lineage>
</organism>
<feature type="domain" description="AB hydrolase-1" evidence="1">
    <location>
        <begin position="31"/>
        <end position="195"/>
    </location>
</feature>
<dbReference type="GO" id="GO:0016787">
    <property type="term" value="F:hydrolase activity"/>
    <property type="evidence" value="ECO:0007669"/>
    <property type="project" value="UniProtKB-KW"/>
</dbReference>
<keyword evidence="2" id="KW-0378">Hydrolase</keyword>
<accession>A0A3N6PHH8</accession>
<dbReference type="Gene3D" id="3.40.50.1820">
    <property type="entry name" value="alpha/beta hydrolase"/>
    <property type="match status" value="1"/>
</dbReference>
<keyword evidence="3" id="KW-1185">Reference proteome</keyword>
<proteinExistence type="predicted"/>
<dbReference type="Pfam" id="PF00561">
    <property type="entry name" value="Abhydrolase_1"/>
    <property type="match status" value="1"/>
</dbReference>
<dbReference type="InterPro" id="IPR000073">
    <property type="entry name" value="AB_hydrolase_1"/>
</dbReference>
<dbReference type="AlphaFoldDB" id="A0A3N6PHH8"/>
<evidence type="ECO:0000259" key="1">
    <source>
        <dbReference type="Pfam" id="PF00561"/>
    </source>
</evidence>
<dbReference type="Proteomes" id="UP000269154">
    <property type="component" value="Unassembled WGS sequence"/>
</dbReference>
<evidence type="ECO:0000313" key="2">
    <source>
        <dbReference type="EMBL" id="RQH14453.1"/>
    </source>
</evidence>
<evidence type="ECO:0000313" key="3">
    <source>
        <dbReference type="Proteomes" id="UP000269154"/>
    </source>
</evidence>
<sequence>MTHFGYRANRFGYQLRHQPEGSVPYDQEIEFAKVAKRLVDAGYGVLMYDLRNHGESDKTELGVGTGGHGERFDVIAAIEYVASEATTRGKDIGLLSYCYGANTSFFAMEEDQEVFRNNGVKAMVALQPLSNGDYLKSLGVPDELYQAAERSYQERSGGYPLRANIEDAAKFTAVPTRLVQARQDPNTNLAFVGELFENMPVEKEMYWLEEPTHRFDGYNWFADNPRDMLDWFDALMSE</sequence>
<dbReference type="EMBL" id="RCBY01000590">
    <property type="protein sequence ID" value="RQH14453.1"/>
    <property type="molecule type" value="Genomic_DNA"/>
</dbReference>
<protein>
    <submittedName>
        <fullName evidence="2">Alpha/beta fold hydrolase</fullName>
    </submittedName>
</protein>